<dbReference type="PANTHER" id="PTHR46865:SF2">
    <property type="entry name" value="MONOOXYGENASE"/>
    <property type="match status" value="1"/>
</dbReference>
<dbReference type="InterPro" id="IPR051704">
    <property type="entry name" value="FAD_aromatic-hydroxylase"/>
</dbReference>
<sequence>MSEKEGRKLDILVSGAGIAGLTTAHFLLRAGHNVLLIERAPALRASGQNVDVRGHGLTVLQRMNTPQFNVESAVRAKTTEEKGLRFVDAADRPRAEFPVDDGASFTGEIEIMRGDLALVLYESIKHMSGLEVEFGIKIESIDQSNPEKVAVGLNGSWPSDKTLGTRKFDLVIAADGIMSSTRRLVFQEAAMNVVKPLSQWSCWFSIPWEKSDSAWARWYNAPKGRMILIRPDSGNLTRVSLWTMTRDPEVERSLTELLSSSMMAQKQYWVDLFQGAGWEASRVLDGIDDADDFYMQKIAQVKMDSWSNDRVVLVGDAGYCPSPVSGMGVTTAMTGAYVLAGEINHAPENVQAACKAYEDKMRPFTNVAQKLAPGTPGAANPESAWGIWLLYCFLGFISSTRLYKLFGSGINPPSQAMKLPHYGI</sequence>
<gene>
    <name evidence="5" type="ORF">OHC33_005744</name>
</gene>
<reference evidence="5 6" key="1">
    <citation type="submission" date="2022-12" db="EMBL/GenBank/DDBJ databases">
        <title>Genomic features and morphological characterization of a novel Knufia sp. strain isolated from spacecraft assembly facility.</title>
        <authorList>
            <person name="Teixeira M."/>
            <person name="Chander A.M."/>
            <person name="Stajich J.E."/>
            <person name="Venkateswaran K."/>
        </authorList>
    </citation>
    <scope>NUCLEOTIDE SEQUENCE [LARGE SCALE GENOMIC DNA]</scope>
    <source>
        <strain evidence="5 6">FJI-L2-BK-P2</strain>
    </source>
</reference>
<dbReference type="EMBL" id="JAKLMC020000012">
    <property type="protein sequence ID" value="KAK5953176.1"/>
    <property type="molecule type" value="Genomic_DNA"/>
</dbReference>
<dbReference type="SUPFAM" id="SSF51905">
    <property type="entry name" value="FAD/NAD(P)-binding domain"/>
    <property type="match status" value="1"/>
</dbReference>
<dbReference type="GO" id="GO:0016491">
    <property type="term" value="F:oxidoreductase activity"/>
    <property type="evidence" value="ECO:0007669"/>
    <property type="project" value="UniProtKB-KW"/>
</dbReference>
<evidence type="ECO:0000256" key="3">
    <source>
        <dbReference type="ARBA" id="ARBA00023002"/>
    </source>
</evidence>
<keyword evidence="3" id="KW-0560">Oxidoreductase</keyword>
<dbReference type="InterPro" id="IPR036188">
    <property type="entry name" value="FAD/NAD-bd_sf"/>
</dbReference>
<evidence type="ECO:0000313" key="5">
    <source>
        <dbReference type="EMBL" id="KAK5953176.1"/>
    </source>
</evidence>
<evidence type="ECO:0000259" key="4">
    <source>
        <dbReference type="Pfam" id="PF01494"/>
    </source>
</evidence>
<keyword evidence="2" id="KW-0274">FAD</keyword>
<evidence type="ECO:0000256" key="2">
    <source>
        <dbReference type="ARBA" id="ARBA00022827"/>
    </source>
</evidence>
<evidence type="ECO:0000256" key="1">
    <source>
        <dbReference type="ARBA" id="ARBA00022630"/>
    </source>
</evidence>
<evidence type="ECO:0000313" key="6">
    <source>
        <dbReference type="Proteomes" id="UP001316803"/>
    </source>
</evidence>
<keyword evidence="6" id="KW-1185">Reference proteome</keyword>
<comment type="caution">
    <text evidence="5">The sequence shown here is derived from an EMBL/GenBank/DDBJ whole genome shotgun (WGS) entry which is preliminary data.</text>
</comment>
<accession>A0AAN8ETA0</accession>
<dbReference type="InterPro" id="IPR002938">
    <property type="entry name" value="FAD-bd"/>
</dbReference>
<organism evidence="5 6">
    <name type="scientific">Knufia fluminis</name>
    <dbReference type="NCBI Taxonomy" id="191047"/>
    <lineage>
        <taxon>Eukaryota</taxon>
        <taxon>Fungi</taxon>
        <taxon>Dikarya</taxon>
        <taxon>Ascomycota</taxon>
        <taxon>Pezizomycotina</taxon>
        <taxon>Eurotiomycetes</taxon>
        <taxon>Chaetothyriomycetidae</taxon>
        <taxon>Chaetothyriales</taxon>
        <taxon>Trichomeriaceae</taxon>
        <taxon>Knufia</taxon>
    </lineage>
</organism>
<feature type="domain" description="FAD-binding" evidence="4">
    <location>
        <begin position="9"/>
        <end position="364"/>
    </location>
</feature>
<dbReference type="PRINTS" id="PR00420">
    <property type="entry name" value="RNGMNOXGNASE"/>
</dbReference>
<dbReference type="Gene3D" id="3.30.9.10">
    <property type="entry name" value="D-Amino Acid Oxidase, subunit A, domain 2"/>
    <property type="match status" value="1"/>
</dbReference>
<dbReference type="AlphaFoldDB" id="A0AAN8ETA0"/>
<dbReference type="GO" id="GO:0071949">
    <property type="term" value="F:FAD binding"/>
    <property type="evidence" value="ECO:0007669"/>
    <property type="project" value="InterPro"/>
</dbReference>
<dbReference type="PANTHER" id="PTHR46865">
    <property type="entry name" value="OXIDOREDUCTASE-RELATED"/>
    <property type="match status" value="1"/>
</dbReference>
<dbReference type="Pfam" id="PF01494">
    <property type="entry name" value="FAD_binding_3"/>
    <property type="match status" value="1"/>
</dbReference>
<dbReference type="Gene3D" id="3.50.50.60">
    <property type="entry name" value="FAD/NAD(P)-binding domain"/>
    <property type="match status" value="1"/>
</dbReference>
<protein>
    <recommendedName>
        <fullName evidence="4">FAD-binding domain-containing protein</fullName>
    </recommendedName>
</protein>
<name>A0AAN8ETA0_9EURO</name>
<dbReference type="Proteomes" id="UP001316803">
    <property type="component" value="Unassembled WGS sequence"/>
</dbReference>
<keyword evidence="1" id="KW-0285">Flavoprotein</keyword>
<proteinExistence type="predicted"/>